<keyword evidence="2 8" id="KW-0808">Transferase</keyword>
<dbReference type="FunFam" id="3.30.1330.30:FF:000003">
    <property type="entry name" value="60S ribosomal protein L7a"/>
    <property type="match status" value="1"/>
</dbReference>
<feature type="region of interest" description="Disordered" evidence="5">
    <location>
        <begin position="962"/>
        <end position="983"/>
    </location>
</feature>
<reference evidence="8 9" key="1">
    <citation type="journal article" date="2013" name="Nat. Commun.">
        <title>The evolution and pathogenic mechanisms of the rice sheath blight pathogen.</title>
        <authorList>
            <person name="Zheng A."/>
            <person name="Lin R."/>
            <person name="Xu L."/>
            <person name="Qin P."/>
            <person name="Tang C."/>
            <person name="Ai P."/>
            <person name="Zhang D."/>
            <person name="Liu Y."/>
            <person name="Sun Z."/>
            <person name="Feng H."/>
            <person name="Wang Y."/>
            <person name="Chen Y."/>
            <person name="Liang X."/>
            <person name="Fu R."/>
            <person name="Li Q."/>
            <person name="Zhang J."/>
            <person name="Yu X."/>
            <person name="Xie Z."/>
            <person name="Ding L."/>
            <person name="Guan P."/>
            <person name="Tang J."/>
            <person name="Liang Y."/>
            <person name="Wang S."/>
            <person name="Deng Q."/>
            <person name="Li S."/>
            <person name="Zhu J."/>
            <person name="Wang L."/>
            <person name="Liu H."/>
            <person name="Li P."/>
        </authorList>
    </citation>
    <scope>NUCLEOTIDE SEQUENCE [LARGE SCALE GENOMIC DNA]</scope>
    <source>
        <strain evidence="9">AG-1 IA</strain>
    </source>
</reference>
<dbReference type="AlphaFoldDB" id="L8X195"/>
<dbReference type="InterPro" id="IPR004038">
    <property type="entry name" value="Ribosomal_eL8/eL30/eS12/Gad45"/>
</dbReference>
<dbReference type="InterPro" id="IPR002213">
    <property type="entry name" value="UDP_glucos_trans"/>
</dbReference>
<evidence type="ECO:0000256" key="3">
    <source>
        <dbReference type="ARBA" id="ARBA00022980"/>
    </source>
</evidence>
<keyword evidence="4" id="KW-0687">Ribonucleoprotein</keyword>
<dbReference type="GO" id="GO:0005840">
    <property type="term" value="C:ribosome"/>
    <property type="evidence" value="ECO:0007669"/>
    <property type="project" value="UniProtKB-KW"/>
</dbReference>
<dbReference type="Proteomes" id="UP000011668">
    <property type="component" value="Unassembled WGS sequence"/>
</dbReference>
<comment type="similarity">
    <text evidence="1">Belongs to the eukaryotic ribosomal protein eL8 family.</text>
</comment>
<dbReference type="EMBL" id="AFRT01000842">
    <property type="protein sequence ID" value="ELU42384.1"/>
    <property type="molecule type" value="Genomic_DNA"/>
</dbReference>
<dbReference type="GO" id="GO:0042254">
    <property type="term" value="P:ribosome biogenesis"/>
    <property type="evidence" value="ECO:0007669"/>
    <property type="project" value="InterPro"/>
</dbReference>
<dbReference type="Gene3D" id="3.40.50.2000">
    <property type="entry name" value="Glycogen Phosphorylase B"/>
    <property type="match status" value="2"/>
</dbReference>
<organism evidence="8 9">
    <name type="scientific">Thanatephorus cucumeris (strain AG1-IA)</name>
    <name type="common">Rice sheath blight fungus</name>
    <name type="synonym">Rhizoctonia solani</name>
    <dbReference type="NCBI Taxonomy" id="983506"/>
    <lineage>
        <taxon>Eukaryota</taxon>
        <taxon>Fungi</taxon>
        <taxon>Dikarya</taxon>
        <taxon>Basidiomycota</taxon>
        <taxon>Agaricomycotina</taxon>
        <taxon>Agaricomycetes</taxon>
        <taxon>Cantharellales</taxon>
        <taxon>Ceratobasidiaceae</taxon>
        <taxon>Rhizoctonia</taxon>
        <taxon>Rhizoctonia solani AG-1</taxon>
    </lineage>
</organism>
<dbReference type="HOGENOM" id="CLU_264020_0_0_1"/>
<accession>L8X195</accession>
<dbReference type="Pfam" id="PF01248">
    <property type="entry name" value="Ribosomal_L7Ae"/>
    <property type="match status" value="1"/>
</dbReference>
<name>L8X195_THACA</name>
<evidence type="ECO:0000256" key="2">
    <source>
        <dbReference type="ARBA" id="ARBA00022679"/>
    </source>
</evidence>
<comment type="caution">
    <text evidence="8">The sequence shown here is derived from an EMBL/GenBank/DDBJ whole genome shotgun (WGS) entry which is preliminary data.</text>
</comment>
<evidence type="ECO:0000259" key="7">
    <source>
        <dbReference type="Pfam" id="PF03033"/>
    </source>
</evidence>
<protein>
    <submittedName>
        <fullName evidence="8">Glycosyltransferase family 1 protein</fullName>
    </submittedName>
</protein>
<dbReference type="OrthoDB" id="5835829at2759"/>
<keyword evidence="3" id="KW-0689">Ribosomal protein</keyword>
<gene>
    <name evidence="8" type="ORF">AG1IA_03558</name>
</gene>
<keyword evidence="9" id="KW-1185">Reference proteome</keyword>
<evidence type="ECO:0000313" key="9">
    <source>
        <dbReference type="Proteomes" id="UP000011668"/>
    </source>
</evidence>
<evidence type="ECO:0000259" key="6">
    <source>
        <dbReference type="Pfam" id="PF01248"/>
    </source>
</evidence>
<dbReference type="CDD" id="cd03784">
    <property type="entry name" value="GT1_Gtf-like"/>
    <property type="match status" value="1"/>
</dbReference>
<dbReference type="SUPFAM" id="SSF55315">
    <property type="entry name" value="L30e-like"/>
    <property type="match status" value="1"/>
</dbReference>
<dbReference type="InterPro" id="IPR050426">
    <property type="entry name" value="Glycosyltransferase_28"/>
</dbReference>
<dbReference type="GO" id="GO:1990904">
    <property type="term" value="C:ribonucleoprotein complex"/>
    <property type="evidence" value="ECO:0007669"/>
    <property type="project" value="UniProtKB-KW"/>
</dbReference>
<dbReference type="SUPFAM" id="SSF53756">
    <property type="entry name" value="UDP-Glycosyltransferase/glycogen phosphorylase"/>
    <property type="match status" value="1"/>
</dbReference>
<evidence type="ECO:0000256" key="5">
    <source>
        <dbReference type="SAM" id="MobiDB-lite"/>
    </source>
</evidence>
<feature type="domain" description="Glycosyltransferase family 28 N-terminal" evidence="7">
    <location>
        <begin position="211"/>
        <end position="339"/>
    </location>
</feature>
<dbReference type="InterPro" id="IPR029064">
    <property type="entry name" value="Ribosomal_eL30-like_sf"/>
</dbReference>
<proteinExistence type="inferred from homology"/>
<evidence type="ECO:0000313" key="8">
    <source>
        <dbReference type="EMBL" id="ELU42384.1"/>
    </source>
</evidence>
<dbReference type="Pfam" id="PF03033">
    <property type="entry name" value="Glyco_transf_28"/>
    <property type="match status" value="1"/>
</dbReference>
<dbReference type="PANTHER" id="PTHR48050:SF13">
    <property type="entry name" value="STEROL 3-BETA-GLUCOSYLTRANSFERASE UGT80A2"/>
    <property type="match status" value="1"/>
</dbReference>
<sequence>MLVMNAPPSTIRRSSTSQTLQLHRTSTRNRAVSIDTPTFSANYAGYSQPQNNYAFSGPEFSSLAYYHQDSMSMPYGYGGSSSGHKGVYSNTDEETLVESVTSFDTSKLKYIFFSNGSESNPFTVHPTLGLHPEHGVETSFHSNGRVSMAFGHRFDKPLPDIYGVPVEEVGIDETGFARAPPMNVNIMIVGSRGAPDIYNDDHKPLTHPNVGDVQPYLALGQRLQKYGHTVRLATHETFRKLVKDAGLRFFNIGGDPHELMSYMVRNPGLIPGFKSITNGDIGKKQKMVAEILERCYLSCIEPDDDTKTIFVADAIISNPPTFAHIHCAEALGIPLLLSFSKPICLLVRNSVLTKPFKAMPWCPTAAFPHPLVNVLQNGSTDANILNYYSYGLVDLMTWQGRLGLQYLSSASAVGMIERCNIPWTYCLSPALIPKPTDWMNHIVAQAGVRAIISPGWGGLDEEMIKSAGPHVFALGNVPHDWLFQYVSAVCHHGGVAGTTAAGLKCGKPTIIVPFFGDQVGETVRVPWWATQIASRGAGPPPLEHKTLTPEMFASAIRIALSPSSLGAAKQVGKMIMREDGAGKGVESFHRHLPLLDMKEYNPYVEAVDPVTGTLIPALRSLNDIGRGIVKVPTRPGRGIAQVTRASARGIQGTLQGAAEGVSNMPRLYGSEVREHKKVTGLGSGIAQGTKGLVLGIYDGVSDFVTEPIKGNHLTQYLCRDSMALLGDWEWPVGGALQFVSMPIEGTARSLSHKEIGKERIVARRAEGIVASERASLQEQYAVIEAFVEYKAKRKGDKKGKVRSLDPVKVIITHLDNLKTSSFSKNEMALEHPRRKTRHCVSALEVTAIANLVLLNDQPPKAKSGKKPAAAPFGASSKSKAATKNPLFTANPRNFGIGQDIRPKTDLTRFVKWPEYVRLQRQKVILNKRLKVPPAIAQFDHTLDKNTATQLFKLLNKYRPETKQEKKARLDATAKATAESKEAKDKDSKKPLYVKYGLNHTVALIEAKKANLVVIANDVDPIELVVFLPALCRKMGVPYVIVKSKARLGTVVHKKTAAVLTLQDVRSEDNKELSTLVSAAKANFTDKYEEHRRHWGGGLRGNKSTAKLRKRAKAAGQTVSAAAAIRCFFNPAKLPGAELQIVVNDLTTARDNPSCCNLTIQGMPDRHRCRGCTARQEVQVSTFYISSSQPNTLDQQDWGSKQTDEWGLSGHSIGLETAAAGTLDVQFLDSQDSGENGIVGAIRTADKSRLHRLDALVECMAPKPGVKLLSF</sequence>
<feature type="region of interest" description="Disordered" evidence="5">
    <location>
        <begin position="859"/>
        <end position="880"/>
    </location>
</feature>
<dbReference type="Gene3D" id="3.30.1330.30">
    <property type="match status" value="1"/>
</dbReference>
<feature type="domain" description="Ribosomal protein eL8/eL30/eS12/Gadd45" evidence="6">
    <location>
        <begin position="982"/>
        <end position="1067"/>
    </location>
</feature>
<dbReference type="InterPro" id="IPR004276">
    <property type="entry name" value="GlycoTrans_28_N"/>
</dbReference>
<dbReference type="InterPro" id="IPR001921">
    <property type="entry name" value="Ribosomal_eL8_euk"/>
</dbReference>
<dbReference type="GO" id="GO:0005975">
    <property type="term" value="P:carbohydrate metabolic process"/>
    <property type="evidence" value="ECO:0007669"/>
    <property type="project" value="InterPro"/>
</dbReference>
<dbReference type="GO" id="GO:0016906">
    <property type="term" value="F:sterol 3-beta-glucosyltransferase activity"/>
    <property type="evidence" value="ECO:0007669"/>
    <property type="project" value="UniProtKB-ARBA"/>
</dbReference>
<dbReference type="PRINTS" id="PR00882">
    <property type="entry name" value="RIBOSOMALL7A"/>
</dbReference>
<dbReference type="InterPro" id="IPR004037">
    <property type="entry name" value="Ribosomal_eL8-like_CS"/>
</dbReference>
<dbReference type="STRING" id="983506.L8X195"/>
<dbReference type="PANTHER" id="PTHR48050">
    <property type="entry name" value="STEROL 3-BETA-GLUCOSYLTRANSFERASE"/>
    <property type="match status" value="1"/>
</dbReference>
<evidence type="ECO:0000256" key="1">
    <source>
        <dbReference type="ARBA" id="ARBA00007337"/>
    </source>
</evidence>
<dbReference type="InterPro" id="IPR018492">
    <property type="entry name" value="Ribosomal_eL8/Nhp2"/>
</dbReference>
<dbReference type="PROSITE" id="PS01082">
    <property type="entry name" value="RIBOSOMAL_L7AE"/>
    <property type="match status" value="1"/>
</dbReference>
<dbReference type="FunFam" id="3.40.50.2000:FF:000009">
    <property type="entry name" value="Sterol 3-beta-glucosyltransferase UGT80A2"/>
    <property type="match status" value="1"/>
</dbReference>
<dbReference type="PRINTS" id="PR00881">
    <property type="entry name" value="L7ARS6FAMILY"/>
</dbReference>
<evidence type="ECO:0000256" key="4">
    <source>
        <dbReference type="ARBA" id="ARBA00023274"/>
    </source>
</evidence>